<reference evidence="13 14" key="1">
    <citation type="journal article" date="2021" name="bioRxiv">
        <title>Unraveling nitrogen, sulfur and carbon metabolic pathways and microbial community transcriptional responses to substrate deprivation and toxicity stresses in a bioreactor mimicking anoxic brackish coastal sediment conditions.</title>
        <authorList>
            <person name="Martins P.D."/>
            <person name="Echeveste M.J."/>
            <person name="Arshad A."/>
            <person name="Kurth J."/>
            <person name="Ouboter H."/>
            <person name="Jetten M.S.M."/>
            <person name="Welte C.U."/>
        </authorList>
    </citation>
    <scope>NUCLEOTIDE SEQUENCE [LARGE SCALE GENOMIC DNA]</scope>
    <source>
        <strain evidence="13">MAG_38</strain>
    </source>
</reference>
<dbReference type="GO" id="GO:0005737">
    <property type="term" value="C:cytoplasm"/>
    <property type="evidence" value="ECO:0007669"/>
    <property type="project" value="UniProtKB-SubCell"/>
</dbReference>
<organism evidence="13 14">
    <name type="scientific">Candidatus Methylomirabilis tolerans</name>
    <dbReference type="NCBI Taxonomy" id="3123416"/>
    <lineage>
        <taxon>Bacteria</taxon>
        <taxon>Candidatus Methylomirabilota</taxon>
        <taxon>Candidatus Methylomirabilia</taxon>
        <taxon>Candidatus Methylomirabilales</taxon>
        <taxon>Candidatus Methylomirabilaceae</taxon>
        <taxon>Candidatus Methylomirabilis</taxon>
    </lineage>
</organism>
<name>A0AAJ1AGI0_9BACT</name>
<feature type="domain" description="PPIase FKBP-type" evidence="10">
    <location>
        <begin position="161"/>
        <end position="236"/>
    </location>
</feature>
<dbReference type="Gene3D" id="3.30.70.1050">
    <property type="entry name" value="Trigger factor ribosome-binding domain"/>
    <property type="match status" value="1"/>
</dbReference>
<evidence type="ECO:0000256" key="7">
    <source>
        <dbReference type="ARBA" id="ARBA00023235"/>
    </source>
</evidence>
<evidence type="ECO:0000256" key="8">
    <source>
        <dbReference type="ARBA" id="ARBA00029986"/>
    </source>
</evidence>
<dbReference type="GO" id="GO:0003755">
    <property type="term" value="F:peptidyl-prolyl cis-trans isomerase activity"/>
    <property type="evidence" value="ECO:0007669"/>
    <property type="project" value="UniProtKB-UniRule"/>
</dbReference>
<gene>
    <name evidence="9 13" type="primary">tig</name>
    <name evidence="13" type="ORF">K8G79_03875</name>
</gene>
<keyword evidence="6 9" id="KW-0143">Chaperone</keyword>
<evidence type="ECO:0000313" key="14">
    <source>
        <dbReference type="Proteomes" id="UP001197609"/>
    </source>
</evidence>
<evidence type="ECO:0000259" key="11">
    <source>
        <dbReference type="Pfam" id="PF05697"/>
    </source>
</evidence>
<dbReference type="SUPFAM" id="SSF54534">
    <property type="entry name" value="FKBP-like"/>
    <property type="match status" value="1"/>
</dbReference>
<dbReference type="Gene3D" id="3.10.50.40">
    <property type="match status" value="1"/>
</dbReference>
<dbReference type="Gene3D" id="1.10.3120.10">
    <property type="entry name" value="Trigger factor, C-terminal domain"/>
    <property type="match status" value="1"/>
</dbReference>
<dbReference type="HAMAP" id="MF_00303">
    <property type="entry name" value="Trigger_factor_Tig"/>
    <property type="match status" value="1"/>
</dbReference>
<comment type="caution">
    <text evidence="13">The sequence shown here is derived from an EMBL/GenBank/DDBJ whole genome shotgun (WGS) entry which is preliminary data.</text>
</comment>
<dbReference type="InterPro" id="IPR037041">
    <property type="entry name" value="Trigger_fac_C_sf"/>
</dbReference>
<dbReference type="PIRSF" id="PIRSF003095">
    <property type="entry name" value="Trigger_factor"/>
    <property type="match status" value="1"/>
</dbReference>
<dbReference type="GO" id="GO:0044183">
    <property type="term" value="F:protein folding chaperone"/>
    <property type="evidence" value="ECO:0007669"/>
    <property type="project" value="TreeGrafter"/>
</dbReference>
<dbReference type="PANTHER" id="PTHR30560">
    <property type="entry name" value="TRIGGER FACTOR CHAPERONE AND PEPTIDYL-PROLYL CIS/TRANS ISOMERASE"/>
    <property type="match status" value="1"/>
</dbReference>
<evidence type="ECO:0000256" key="6">
    <source>
        <dbReference type="ARBA" id="ARBA00023186"/>
    </source>
</evidence>
<comment type="similarity">
    <text evidence="2 9">Belongs to the FKBP-type PPIase family. Tig subfamily.</text>
</comment>
<dbReference type="SUPFAM" id="SSF109998">
    <property type="entry name" value="Triger factor/SurA peptide-binding domain-like"/>
    <property type="match status" value="1"/>
</dbReference>
<protein>
    <recommendedName>
        <fullName evidence="4 9">Trigger factor</fullName>
        <shortName evidence="9">TF</shortName>
        <ecNumber evidence="3 9">5.2.1.8</ecNumber>
    </recommendedName>
    <alternativeName>
        <fullName evidence="8 9">PPIase</fullName>
    </alternativeName>
</protein>
<dbReference type="SUPFAM" id="SSF102735">
    <property type="entry name" value="Trigger factor ribosome-binding domain"/>
    <property type="match status" value="1"/>
</dbReference>
<evidence type="ECO:0000256" key="2">
    <source>
        <dbReference type="ARBA" id="ARBA00005464"/>
    </source>
</evidence>
<keyword evidence="9" id="KW-0132">Cell division</keyword>
<dbReference type="InterPro" id="IPR008880">
    <property type="entry name" value="Trigger_fac_C"/>
</dbReference>
<dbReference type="Pfam" id="PF00254">
    <property type="entry name" value="FKBP_C"/>
    <property type="match status" value="1"/>
</dbReference>
<sequence>MKVDIEEISSTKRALRIELPPQRLMEKLDTAYLHLAKKVRLPGFRPGKIPRDLLRSRFKDEARQEALRELIPESYSQALKEANLNPVSEPRLEEVVCEVGKPLSYRATFDVKPALQLSGYTGVELYKEKVEATDSEVDRALEHLRERAAEYVPMDGWPALQEDLLVMDYEGFAGGKPLKGVSGRNASILLGAHQFIPEFEAQLHGLKRGEIKEFSLEFPTDYGRRELAGKRVLFRVIVKEVKKKQIPPLDDDFARSVGGCADLLELKEKVKQDLLAHKEREQVGRLKGQLLEKLRAAHPFDPPESLVDAEVKAILDDLRRGVGGQRATPAQNEEEAMQTRARELAEKRVRNSLLLEAVAKQEQLVVSEEELNKEIESTAVALNQKPEAFRKLLQREERIETIRMQLLERKALDLLYERANVVDGVNLVTLA</sequence>
<dbReference type="Pfam" id="PF05698">
    <property type="entry name" value="Trigger_C"/>
    <property type="match status" value="1"/>
</dbReference>
<evidence type="ECO:0000259" key="10">
    <source>
        <dbReference type="Pfam" id="PF00254"/>
    </source>
</evidence>
<dbReference type="GO" id="GO:0043022">
    <property type="term" value="F:ribosome binding"/>
    <property type="evidence" value="ECO:0007669"/>
    <property type="project" value="TreeGrafter"/>
</dbReference>
<keyword evidence="7 9" id="KW-0413">Isomerase</keyword>
<dbReference type="EC" id="5.2.1.8" evidence="3 9"/>
<dbReference type="InterPro" id="IPR036611">
    <property type="entry name" value="Trigger_fac_ribosome-bd_sf"/>
</dbReference>
<feature type="domain" description="Trigger factor C-terminal" evidence="12">
    <location>
        <begin position="263"/>
        <end position="416"/>
    </location>
</feature>
<dbReference type="InterPro" id="IPR027304">
    <property type="entry name" value="Trigger_fact/SurA_dom_sf"/>
</dbReference>
<dbReference type="EMBL" id="JAIOIU010000039">
    <property type="protein sequence ID" value="MBZ0159264.1"/>
    <property type="molecule type" value="Genomic_DNA"/>
</dbReference>
<dbReference type="AlphaFoldDB" id="A0AAJ1AGI0"/>
<evidence type="ECO:0000256" key="9">
    <source>
        <dbReference type="HAMAP-Rule" id="MF_00303"/>
    </source>
</evidence>
<dbReference type="Pfam" id="PF05697">
    <property type="entry name" value="Trigger_N"/>
    <property type="match status" value="1"/>
</dbReference>
<evidence type="ECO:0000256" key="1">
    <source>
        <dbReference type="ARBA" id="ARBA00000971"/>
    </source>
</evidence>
<dbReference type="Proteomes" id="UP001197609">
    <property type="component" value="Unassembled WGS sequence"/>
</dbReference>
<dbReference type="PANTHER" id="PTHR30560:SF3">
    <property type="entry name" value="TRIGGER FACTOR-LIKE PROTEIN TIG, CHLOROPLASTIC"/>
    <property type="match status" value="1"/>
</dbReference>
<dbReference type="GO" id="GO:0051301">
    <property type="term" value="P:cell division"/>
    <property type="evidence" value="ECO:0007669"/>
    <property type="project" value="UniProtKB-KW"/>
</dbReference>
<evidence type="ECO:0000256" key="4">
    <source>
        <dbReference type="ARBA" id="ARBA00016902"/>
    </source>
</evidence>
<keyword evidence="9" id="KW-0963">Cytoplasm</keyword>
<accession>A0AAJ1AGI0</accession>
<dbReference type="NCBIfam" id="TIGR00115">
    <property type="entry name" value="tig"/>
    <property type="match status" value="1"/>
</dbReference>
<feature type="domain" description="Trigger factor ribosome-binding bacterial" evidence="11">
    <location>
        <begin position="1"/>
        <end position="144"/>
    </location>
</feature>
<dbReference type="GO" id="GO:0051083">
    <property type="term" value="P:'de novo' cotranslational protein folding"/>
    <property type="evidence" value="ECO:0007669"/>
    <property type="project" value="TreeGrafter"/>
</dbReference>
<dbReference type="GO" id="GO:0015031">
    <property type="term" value="P:protein transport"/>
    <property type="evidence" value="ECO:0007669"/>
    <property type="project" value="UniProtKB-UniRule"/>
</dbReference>
<comment type="catalytic activity">
    <reaction evidence="1 9">
        <text>[protein]-peptidylproline (omega=180) = [protein]-peptidylproline (omega=0)</text>
        <dbReference type="Rhea" id="RHEA:16237"/>
        <dbReference type="Rhea" id="RHEA-COMP:10747"/>
        <dbReference type="Rhea" id="RHEA-COMP:10748"/>
        <dbReference type="ChEBI" id="CHEBI:83833"/>
        <dbReference type="ChEBI" id="CHEBI:83834"/>
        <dbReference type="EC" id="5.2.1.8"/>
    </reaction>
</comment>
<comment type="domain">
    <text evidence="9">Consists of 3 domains; the N-terminus binds the ribosome, the middle domain has PPIase activity, while the C-terminus has intrinsic chaperone activity on its own.</text>
</comment>
<proteinExistence type="inferred from homology"/>
<evidence type="ECO:0000256" key="5">
    <source>
        <dbReference type="ARBA" id="ARBA00023110"/>
    </source>
</evidence>
<dbReference type="InterPro" id="IPR046357">
    <property type="entry name" value="PPIase_dom_sf"/>
</dbReference>
<dbReference type="InterPro" id="IPR008881">
    <property type="entry name" value="Trigger_fac_ribosome-bd_bac"/>
</dbReference>
<keyword evidence="5 9" id="KW-0697">Rotamase</keyword>
<keyword evidence="9" id="KW-0131">Cell cycle</keyword>
<dbReference type="InterPro" id="IPR001179">
    <property type="entry name" value="PPIase_FKBP_dom"/>
</dbReference>
<dbReference type="GO" id="GO:0043335">
    <property type="term" value="P:protein unfolding"/>
    <property type="evidence" value="ECO:0007669"/>
    <property type="project" value="TreeGrafter"/>
</dbReference>
<evidence type="ECO:0000313" key="13">
    <source>
        <dbReference type="EMBL" id="MBZ0159264.1"/>
    </source>
</evidence>
<evidence type="ECO:0000259" key="12">
    <source>
        <dbReference type="Pfam" id="PF05698"/>
    </source>
</evidence>
<evidence type="ECO:0000256" key="3">
    <source>
        <dbReference type="ARBA" id="ARBA00013194"/>
    </source>
</evidence>
<dbReference type="InterPro" id="IPR005215">
    <property type="entry name" value="Trig_fac"/>
</dbReference>
<comment type="subcellular location">
    <subcellularLocation>
        <location evidence="9">Cytoplasm</location>
    </subcellularLocation>
    <text evidence="9">About half TF is bound to the ribosome near the polypeptide exit tunnel while the other half is free in the cytoplasm.</text>
</comment>
<comment type="function">
    <text evidence="9">Involved in protein export. Acts as a chaperone by maintaining the newly synthesized protein in an open conformation. Functions as a peptidyl-prolyl cis-trans isomerase.</text>
</comment>